<accession>M0M9M4</accession>
<dbReference type="OrthoDB" id="382393at2157"/>
<evidence type="ECO:0000313" key="2">
    <source>
        <dbReference type="EMBL" id="EMA42018.1"/>
    </source>
</evidence>
<gene>
    <name evidence="2" type="ORF">C447_00470</name>
</gene>
<proteinExistence type="predicted"/>
<name>M0M9M4_9EURY</name>
<keyword evidence="1" id="KW-0472">Membrane</keyword>
<feature type="transmembrane region" description="Helical" evidence="1">
    <location>
        <begin position="32"/>
        <end position="52"/>
    </location>
</feature>
<dbReference type="AlphaFoldDB" id="M0M9M4"/>
<keyword evidence="1" id="KW-1133">Transmembrane helix</keyword>
<evidence type="ECO:0000313" key="3">
    <source>
        <dbReference type="Proteomes" id="UP000011566"/>
    </source>
</evidence>
<reference evidence="2 3" key="1">
    <citation type="journal article" date="2014" name="PLoS Genet.">
        <title>Phylogenetically driven sequencing of extremely halophilic archaea reveals strategies for static and dynamic osmo-response.</title>
        <authorList>
            <person name="Becker E.A."/>
            <person name="Seitzer P.M."/>
            <person name="Tritt A."/>
            <person name="Larsen D."/>
            <person name="Krusor M."/>
            <person name="Yao A.I."/>
            <person name="Wu D."/>
            <person name="Madern D."/>
            <person name="Eisen J.A."/>
            <person name="Darling A.E."/>
            <person name="Facciotti M.T."/>
        </authorList>
    </citation>
    <scope>NUCLEOTIDE SEQUENCE [LARGE SCALE GENOMIC DNA]</scope>
    <source>
        <strain evidence="2 3">100A6</strain>
    </source>
</reference>
<organism evidence="2 3">
    <name type="scientific">Halococcus hamelinensis 100A6</name>
    <dbReference type="NCBI Taxonomy" id="1132509"/>
    <lineage>
        <taxon>Archaea</taxon>
        <taxon>Methanobacteriati</taxon>
        <taxon>Methanobacteriota</taxon>
        <taxon>Stenosarchaea group</taxon>
        <taxon>Halobacteria</taxon>
        <taxon>Halobacteriales</taxon>
        <taxon>Halococcaceae</taxon>
        <taxon>Halococcus</taxon>
    </lineage>
</organism>
<protein>
    <submittedName>
        <fullName evidence="2">Uncharacterized protein</fullName>
    </submittedName>
</protein>
<keyword evidence="3" id="KW-1185">Reference proteome</keyword>
<evidence type="ECO:0000256" key="1">
    <source>
        <dbReference type="SAM" id="Phobius"/>
    </source>
</evidence>
<dbReference type="PATRIC" id="fig|1132509.6.peg.113"/>
<feature type="transmembrane region" description="Helical" evidence="1">
    <location>
        <begin position="64"/>
        <end position="87"/>
    </location>
</feature>
<comment type="caution">
    <text evidence="2">The sequence shown here is derived from an EMBL/GenBank/DDBJ whole genome shotgun (WGS) entry which is preliminary data.</text>
</comment>
<dbReference type="EMBL" id="AOMB01000003">
    <property type="protein sequence ID" value="EMA42018.1"/>
    <property type="molecule type" value="Genomic_DNA"/>
</dbReference>
<keyword evidence="1" id="KW-0812">Transmembrane</keyword>
<feature type="transmembrane region" description="Helical" evidence="1">
    <location>
        <begin position="6"/>
        <end position="27"/>
    </location>
</feature>
<sequence>MPQLYLQSGMMALGGLLLGLLGVLFLLDGEDYWWAIALMGGSNVFGGAAMHYEYDPTEYSIGNRWLAFAFGALVVELALFVFVALALV</sequence>
<dbReference type="Proteomes" id="UP000011566">
    <property type="component" value="Unassembled WGS sequence"/>
</dbReference>